<evidence type="ECO:0000313" key="3">
    <source>
        <dbReference type="Proteomes" id="UP001243717"/>
    </source>
</evidence>
<reference evidence="2 3" key="1">
    <citation type="submission" date="2023-04" db="EMBL/GenBank/DDBJ databases">
        <title>A novel bacteria isolated from coastal sediment.</title>
        <authorList>
            <person name="Liu X.-J."/>
            <person name="Du Z.-J."/>
        </authorList>
    </citation>
    <scope>NUCLEOTIDE SEQUENCE [LARGE SCALE GENOMIC DNA]</scope>
    <source>
        <strain evidence="2 3">SDUM461004</strain>
    </source>
</reference>
<feature type="domain" description="GH29D-like beta-sandwich" evidence="1">
    <location>
        <begin position="318"/>
        <end position="381"/>
    </location>
</feature>
<evidence type="ECO:0000313" key="2">
    <source>
        <dbReference type="EMBL" id="MDQ8195165.1"/>
    </source>
</evidence>
<dbReference type="EMBL" id="JARXIC010000019">
    <property type="protein sequence ID" value="MDQ8195165.1"/>
    <property type="molecule type" value="Genomic_DNA"/>
</dbReference>
<comment type="caution">
    <text evidence="2">The sequence shown here is derived from an EMBL/GenBank/DDBJ whole genome shotgun (WGS) entry which is preliminary data.</text>
</comment>
<organism evidence="2 3">
    <name type="scientific">Thalassobacterium sedimentorum</name>
    <dbReference type="NCBI Taxonomy" id="3041258"/>
    <lineage>
        <taxon>Bacteria</taxon>
        <taxon>Pseudomonadati</taxon>
        <taxon>Verrucomicrobiota</taxon>
        <taxon>Opitutia</taxon>
        <taxon>Puniceicoccales</taxon>
        <taxon>Coraliomargaritaceae</taxon>
        <taxon>Thalassobacterium</taxon>
    </lineage>
</organism>
<dbReference type="InterPro" id="IPR015943">
    <property type="entry name" value="WD40/YVTN_repeat-like_dom_sf"/>
</dbReference>
<proteinExistence type="predicted"/>
<dbReference type="Gene3D" id="2.130.10.10">
    <property type="entry name" value="YVTN repeat-like/Quinoprotein amine dehydrogenase"/>
    <property type="match status" value="1"/>
</dbReference>
<dbReference type="Pfam" id="PF13290">
    <property type="entry name" value="CHB_HEX_C_1"/>
    <property type="match status" value="1"/>
</dbReference>
<gene>
    <name evidence="2" type="ORF">QEH59_12065</name>
</gene>
<protein>
    <submittedName>
        <fullName evidence="2">Chitobiase/beta-hexosaminidase C-terminal domain-containing protein</fullName>
    </submittedName>
</protein>
<evidence type="ECO:0000259" key="1">
    <source>
        <dbReference type="Pfam" id="PF13290"/>
    </source>
</evidence>
<dbReference type="RefSeq" id="WP_308985624.1">
    <property type="nucleotide sequence ID" value="NZ_JARXIC010000019.1"/>
</dbReference>
<accession>A0ABU1AK22</accession>
<dbReference type="InterPro" id="IPR059177">
    <property type="entry name" value="GH29D-like_dom"/>
</dbReference>
<name>A0ABU1AK22_9BACT</name>
<keyword evidence="3" id="KW-1185">Reference proteome</keyword>
<dbReference type="SUPFAM" id="SSF110296">
    <property type="entry name" value="Oligoxyloglucan reducing end-specific cellobiohydrolase"/>
    <property type="match status" value="1"/>
</dbReference>
<sequence>MKSLNKLLSFVRDGLSSVFWLVLVSLGLGTSLFGVNLQGLDDSFKALTFVDGDIVGVTTGDSVVRSTNGGELFSQLRTADGGLQAIAAEAELVIVGGELGRLLRADFNVDATVWSEVASADTFGSVTGIASNGANTWLAVTDLSGDVLRSTDNGSTWSLIANAPSTALNAVAYDAVSGHWIAVGGDFFDAAAFYSVDGLSWQAATGLSGGVLNSLAVDASGTLVAVGESVILQSLDGGETFTAVSGAPTEGLNSVVHLGEGRFAAAGFEGLVVEVTGNTATILRHSDAEASTIDAVIAVDGAALLSGVDSVSAPSIDPNGGSFSAAVSVSLTVPSGTQVYYTTNGTVPTAESTLYTGAFILGSSTTVRAIAVDGDVSSPVVSADFTVATVTSEVPVLQISMIDASNFLIELPLSQPALNYQLQSSINLISWDPLQSVRPGNATALTWTVPVDGTRRFYRVLISN</sequence>
<dbReference type="Proteomes" id="UP001243717">
    <property type="component" value="Unassembled WGS sequence"/>
</dbReference>